<evidence type="ECO:0000313" key="1">
    <source>
        <dbReference type="EMBL" id="GAA4018529.1"/>
    </source>
</evidence>
<organism evidence="1 2">
    <name type="scientific">Allokutzneria multivorans</name>
    <dbReference type="NCBI Taxonomy" id="1142134"/>
    <lineage>
        <taxon>Bacteria</taxon>
        <taxon>Bacillati</taxon>
        <taxon>Actinomycetota</taxon>
        <taxon>Actinomycetes</taxon>
        <taxon>Pseudonocardiales</taxon>
        <taxon>Pseudonocardiaceae</taxon>
        <taxon>Allokutzneria</taxon>
    </lineage>
</organism>
<dbReference type="SUPFAM" id="SSF54427">
    <property type="entry name" value="NTF2-like"/>
    <property type="match status" value="1"/>
</dbReference>
<name>A0ABP7SYV7_9PSEU</name>
<dbReference type="EMBL" id="BAABAL010000017">
    <property type="protein sequence ID" value="GAA4018529.1"/>
    <property type="molecule type" value="Genomic_DNA"/>
</dbReference>
<reference evidence="2" key="1">
    <citation type="journal article" date="2019" name="Int. J. Syst. Evol. Microbiol.">
        <title>The Global Catalogue of Microorganisms (GCM) 10K type strain sequencing project: providing services to taxonomists for standard genome sequencing and annotation.</title>
        <authorList>
            <consortium name="The Broad Institute Genomics Platform"/>
            <consortium name="The Broad Institute Genome Sequencing Center for Infectious Disease"/>
            <person name="Wu L."/>
            <person name="Ma J."/>
        </authorList>
    </citation>
    <scope>NUCLEOTIDE SEQUENCE [LARGE SCALE GENOMIC DNA]</scope>
    <source>
        <strain evidence="2">JCM 17342</strain>
    </source>
</reference>
<gene>
    <name evidence="1" type="ORF">GCM10022247_47650</name>
</gene>
<comment type="caution">
    <text evidence="1">The sequence shown here is derived from an EMBL/GenBank/DDBJ whole genome shotgun (WGS) entry which is preliminary data.</text>
</comment>
<keyword evidence="2" id="KW-1185">Reference proteome</keyword>
<sequence length="177" mass="19517">MAAVFAVGVGLGVRELSARVETPVVPAVVLPETTSRNPVNQPGPDTVQLTKDAAGHPHAEEIRELLQRHFSAINRGDYEVWKTTVVQARVQEMPQAKWRAEYESTQDGSIYVHRVDVAPGGSLRVMLTLVSVQDPSKAPPELRASCVQWRVVYPLVPENGNWKISHGLYNSARTARC</sequence>
<dbReference type="InterPro" id="IPR032710">
    <property type="entry name" value="NTF2-like_dom_sf"/>
</dbReference>
<proteinExistence type="predicted"/>
<protein>
    <submittedName>
        <fullName evidence="1">Uncharacterized protein</fullName>
    </submittedName>
</protein>
<evidence type="ECO:0000313" key="2">
    <source>
        <dbReference type="Proteomes" id="UP001501747"/>
    </source>
</evidence>
<accession>A0ABP7SYV7</accession>
<dbReference type="Proteomes" id="UP001501747">
    <property type="component" value="Unassembled WGS sequence"/>
</dbReference>